<feature type="domain" description="Alpha/beta hydrolase fold-3" evidence="2">
    <location>
        <begin position="128"/>
        <end position="322"/>
    </location>
</feature>
<gene>
    <name evidence="3" type="ORF">BofuT4_P010550.1</name>
</gene>
<sequence length="369" mass="40236">MSTSTSVQQAATTQDLPVKGPVWVSKFTTPSPSRDDNSRELLLGLNDEANSHNIHYDRPSCEQLSCEWTGYRDGVEAGTPEPLLPENEKCQKLVEGTKSSMAVHSCMYISFKCSLIVCSHMSSRLNTPSSYRGRAGSLAKATGGKILMVKLRLAPQSPFPTAFLDVFQTYLLRLASPPNSPHEAIPAKNIVLAGDSSRSVLALSLLQVLLQLKRKNTPMKFHENTLQPAGLTLLSVTTDLLSNCSIWPTKPARANLYCEVGMLAHPLASPVASLDWSGSCSLWSASRQEQVVDGSRLVAQTAFSQEVPVVLQEYEGMPRAFFWVFGKAPQTTKILADWAEAIVAFGKGKKLVSKAEFIHAEGLKAEELS</sequence>
<evidence type="ECO:0000313" key="4">
    <source>
        <dbReference type="Proteomes" id="UP000008177"/>
    </source>
</evidence>
<dbReference type="Gene3D" id="3.40.50.1820">
    <property type="entry name" value="alpha/beta hydrolase"/>
    <property type="match status" value="1"/>
</dbReference>
<dbReference type="Pfam" id="PF07859">
    <property type="entry name" value="Abhydrolase_3"/>
    <property type="match status" value="1"/>
</dbReference>
<dbReference type="PANTHER" id="PTHR48081">
    <property type="entry name" value="AB HYDROLASE SUPERFAMILY PROTEIN C4A8.06C"/>
    <property type="match status" value="1"/>
</dbReference>
<dbReference type="InterPro" id="IPR029058">
    <property type="entry name" value="AB_hydrolase_fold"/>
</dbReference>
<protein>
    <submittedName>
        <fullName evidence="3">Similar to prolyl oligopeptidase</fullName>
    </submittedName>
</protein>
<dbReference type="Proteomes" id="UP000008177">
    <property type="component" value="Unplaced contigs"/>
</dbReference>
<dbReference type="OrthoDB" id="5354320at2759"/>
<dbReference type="GO" id="GO:0016787">
    <property type="term" value="F:hydrolase activity"/>
    <property type="evidence" value="ECO:0007669"/>
    <property type="project" value="UniProtKB-KW"/>
</dbReference>
<dbReference type="InterPro" id="IPR013094">
    <property type="entry name" value="AB_hydrolase_3"/>
</dbReference>
<dbReference type="AlphaFoldDB" id="G2XT93"/>
<dbReference type="SUPFAM" id="SSF53474">
    <property type="entry name" value="alpha/beta-Hydrolases"/>
    <property type="match status" value="1"/>
</dbReference>
<dbReference type="InParanoid" id="G2XT93"/>
<organism evidence="3 4">
    <name type="scientific">Botryotinia fuckeliana (strain T4)</name>
    <name type="common">Noble rot fungus</name>
    <name type="synonym">Botrytis cinerea</name>
    <dbReference type="NCBI Taxonomy" id="999810"/>
    <lineage>
        <taxon>Eukaryota</taxon>
        <taxon>Fungi</taxon>
        <taxon>Dikarya</taxon>
        <taxon>Ascomycota</taxon>
        <taxon>Pezizomycotina</taxon>
        <taxon>Leotiomycetes</taxon>
        <taxon>Helotiales</taxon>
        <taxon>Sclerotiniaceae</taxon>
        <taxon>Botrytis</taxon>
    </lineage>
</organism>
<name>G2XT93_BOTF4</name>
<dbReference type="HOGENOM" id="CLU_027519_0_0_1"/>
<dbReference type="InterPro" id="IPR050300">
    <property type="entry name" value="GDXG_lipolytic_enzyme"/>
</dbReference>
<evidence type="ECO:0000313" key="3">
    <source>
        <dbReference type="EMBL" id="CCD43807.1"/>
    </source>
</evidence>
<dbReference type="PANTHER" id="PTHR48081:SF7">
    <property type="entry name" value="ALPHA_BETA HYDROLASE FOLD-3 DOMAIN-CONTAINING PROTEIN"/>
    <property type="match status" value="1"/>
</dbReference>
<keyword evidence="1" id="KW-0378">Hydrolase</keyword>
<evidence type="ECO:0000259" key="2">
    <source>
        <dbReference type="Pfam" id="PF07859"/>
    </source>
</evidence>
<dbReference type="EMBL" id="FQ790265">
    <property type="protein sequence ID" value="CCD43807.1"/>
    <property type="molecule type" value="Genomic_DNA"/>
</dbReference>
<accession>G2XT93</accession>
<reference evidence="4" key="1">
    <citation type="journal article" date="2011" name="PLoS Genet.">
        <title>Genomic analysis of the necrotrophic fungal pathogens Sclerotinia sclerotiorum and Botrytis cinerea.</title>
        <authorList>
            <person name="Amselem J."/>
            <person name="Cuomo C.A."/>
            <person name="van Kan J.A."/>
            <person name="Viaud M."/>
            <person name="Benito E.P."/>
            <person name="Couloux A."/>
            <person name="Coutinho P.M."/>
            <person name="de Vries R.P."/>
            <person name="Dyer P.S."/>
            <person name="Fillinger S."/>
            <person name="Fournier E."/>
            <person name="Gout L."/>
            <person name="Hahn M."/>
            <person name="Kohn L."/>
            <person name="Lapalu N."/>
            <person name="Plummer K.M."/>
            <person name="Pradier J.M."/>
            <person name="Quevillon E."/>
            <person name="Sharon A."/>
            <person name="Simon A."/>
            <person name="ten Have A."/>
            <person name="Tudzynski B."/>
            <person name="Tudzynski P."/>
            <person name="Wincker P."/>
            <person name="Andrew M."/>
            <person name="Anthouard V."/>
            <person name="Beever R.E."/>
            <person name="Beffa R."/>
            <person name="Benoit I."/>
            <person name="Bouzid O."/>
            <person name="Brault B."/>
            <person name="Chen Z."/>
            <person name="Choquer M."/>
            <person name="Collemare J."/>
            <person name="Cotton P."/>
            <person name="Danchin E.G."/>
            <person name="Da Silva C."/>
            <person name="Gautier A."/>
            <person name="Giraud C."/>
            <person name="Giraud T."/>
            <person name="Gonzalez C."/>
            <person name="Grossetete S."/>
            <person name="Guldener U."/>
            <person name="Henrissat B."/>
            <person name="Howlett B.J."/>
            <person name="Kodira C."/>
            <person name="Kretschmer M."/>
            <person name="Lappartient A."/>
            <person name="Leroch M."/>
            <person name="Levis C."/>
            <person name="Mauceli E."/>
            <person name="Neuveglise C."/>
            <person name="Oeser B."/>
            <person name="Pearson M."/>
            <person name="Poulain J."/>
            <person name="Poussereau N."/>
            <person name="Quesneville H."/>
            <person name="Rascle C."/>
            <person name="Schumacher J."/>
            <person name="Segurens B."/>
            <person name="Sexton A."/>
            <person name="Silva E."/>
            <person name="Sirven C."/>
            <person name="Soanes D.M."/>
            <person name="Talbot N.J."/>
            <person name="Templeton M."/>
            <person name="Yandava C."/>
            <person name="Yarden O."/>
            <person name="Zeng Q."/>
            <person name="Rollins J.A."/>
            <person name="Lebrun M.H."/>
            <person name="Dickman M."/>
        </authorList>
    </citation>
    <scope>NUCLEOTIDE SEQUENCE [LARGE SCALE GENOMIC DNA]</scope>
    <source>
        <strain evidence="4">T4</strain>
    </source>
</reference>
<proteinExistence type="predicted"/>
<evidence type="ECO:0000256" key="1">
    <source>
        <dbReference type="ARBA" id="ARBA00022801"/>
    </source>
</evidence>
<dbReference type="STRING" id="999810.G2XT93"/>